<dbReference type="PANTHER" id="PTHR43317:SF3">
    <property type="entry name" value="BLR2883 PROTEIN"/>
    <property type="match status" value="1"/>
</dbReference>
<protein>
    <submittedName>
        <fullName evidence="6">Spermine/spermidine synthase</fullName>
    </submittedName>
</protein>
<gene>
    <name evidence="6" type="ORF">AZF04_07585</name>
</gene>
<evidence type="ECO:0000313" key="6">
    <source>
        <dbReference type="EMBL" id="KYG29377.1"/>
    </source>
</evidence>
<dbReference type="Gene3D" id="3.40.50.150">
    <property type="entry name" value="Vaccinia Virus protein VP39"/>
    <property type="match status" value="1"/>
</dbReference>
<dbReference type="AlphaFoldDB" id="A0A162DEH4"/>
<proteinExistence type="inferred from homology"/>
<comment type="caution">
    <text evidence="6">The sequence shown here is derived from an EMBL/GenBank/DDBJ whole genome shotgun (WGS) entry which is preliminary data.</text>
</comment>
<dbReference type="Proteomes" id="UP000075806">
    <property type="component" value="Unassembled WGS sequence"/>
</dbReference>
<evidence type="ECO:0000313" key="7">
    <source>
        <dbReference type="Proteomes" id="UP000075806"/>
    </source>
</evidence>
<keyword evidence="2 4" id="KW-0808">Transferase</keyword>
<dbReference type="STRING" id="519424.AZF04_07585"/>
<dbReference type="SUPFAM" id="SSF53335">
    <property type="entry name" value="S-adenosyl-L-methionine-dependent methyltransferases"/>
    <property type="match status" value="1"/>
</dbReference>
<keyword evidence="3 4" id="KW-0620">Polyamine biosynthesis</keyword>
<dbReference type="OrthoDB" id="9793351at2"/>
<dbReference type="PROSITE" id="PS51006">
    <property type="entry name" value="PABS_2"/>
    <property type="match status" value="1"/>
</dbReference>
<evidence type="ECO:0000256" key="2">
    <source>
        <dbReference type="ARBA" id="ARBA00022679"/>
    </source>
</evidence>
<dbReference type="EMBL" id="LTAO01000023">
    <property type="protein sequence ID" value="KYG29377.1"/>
    <property type="molecule type" value="Genomic_DNA"/>
</dbReference>
<feature type="domain" description="PABS" evidence="5">
    <location>
        <begin position="1"/>
        <end position="218"/>
    </location>
</feature>
<evidence type="ECO:0000259" key="5">
    <source>
        <dbReference type="PROSITE" id="PS51006"/>
    </source>
</evidence>
<keyword evidence="7" id="KW-1185">Reference proteome</keyword>
<feature type="active site" description="Proton acceptor" evidence="4">
    <location>
        <position position="139"/>
    </location>
</feature>
<organism evidence="6 7">
    <name type="scientific">Alkalihalobacillus trypoxylicola</name>
    <dbReference type="NCBI Taxonomy" id="519424"/>
    <lineage>
        <taxon>Bacteria</taxon>
        <taxon>Bacillati</taxon>
        <taxon>Bacillota</taxon>
        <taxon>Bacilli</taxon>
        <taxon>Bacillales</taxon>
        <taxon>Bacillaceae</taxon>
        <taxon>Alkalihalobacillus</taxon>
    </lineage>
</organism>
<dbReference type="InterPro" id="IPR030374">
    <property type="entry name" value="PABS"/>
</dbReference>
<comment type="similarity">
    <text evidence="1">Belongs to the spermidine/spermine synthase family.</text>
</comment>
<dbReference type="Pfam" id="PF01564">
    <property type="entry name" value="Spermine_synth"/>
    <property type="match status" value="1"/>
</dbReference>
<dbReference type="GO" id="GO:0006596">
    <property type="term" value="P:polyamine biosynthetic process"/>
    <property type="evidence" value="ECO:0007669"/>
    <property type="project" value="UniProtKB-UniRule"/>
</dbReference>
<reference evidence="6" key="1">
    <citation type="submission" date="2016-02" db="EMBL/GenBank/DDBJ databases">
        <title>Genome sequence of Bacillus trypoxylicola KCTC 13244(T).</title>
        <authorList>
            <person name="Jeong H."/>
            <person name="Park S.-H."/>
            <person name="Choi S.-K."/>
        </authorList>
    </citation>
    <scope>NUCLEOTIDE SEQUENCE [LARGE SCALE GENOMIC DNA]</scope>
    <source>
        <strain evidence="6">KCTC 13244</strain>
    </source>
</reference>
<sequence>MDNLPEVIERCHTERGMIQLQKRNGDYEIIYNGTFLMATYNGESERLLVKAALDYVDNPHSVLIGGLGVGFSLAQALSNPKVKQVDVIEIEEAIIKWNEKHLSQFSSNALKDPRTTIIHDDFIQYMKASNSKYDVICLDIDNGPDWTVAEENNHLYSLKGMGELIGLLKEGGILTFWSATESPHFVKKLRSFFRYVAVKEVAQKKGVPDYVYIVSDAV</sequence>
<dbReference type="RefSeq" id="WP_061949182.1">
    <property type="nucleotide sequence ID" value="NZ_LTAO01000023.1"/>
</dbReference>
<evidence type="ECO:0000256" key="1">
    <source>
        <dbReference type="ARBA" id="ARBA00007867"/>
    </source>
</evidence>
<evidence type="ECO:0000256" key="4">
    <source>
        <dbReference type="PROSITE-ProRule" id="PRU00354"/>
    </source>
</evidence>
<evidence type="ECO:0000256" key="3">
    <source>
        <dbReference type="ARBA" id="ARBA00023115"/>
    </source>
</evidence>
<dbReference type="InterPro" id="IPR029063">
    <property type="entry name" value="SAM-dependent_MTases_sf"/>
</dbReference>
<dbReference type="GO" id="GO:0016740">
    <property type="term" value="F:transferase activity"/>
    <property type="evidence" value="ECO:0007669"/>
    <property type="project" value="UniProtKB-UniRule"/>
</dbReference>
<name>A0A162DEH4_9BACI</name>
<dbReference type="PANTHER" id="PTHR43317">
    <property type="entry name" value="THERMOSPERMINE SYNTHASE ACAULIS5"/>
    <property type="match status" value="1"/>
</dbReference>
<accession>A0A162DEH4</accession>